<feature type="transmembrane region" description="Helical" evidence="6">
    <location>
        <begin position="399"/>
        <end position="419"/>
    </location>
</feature>
<dbReference type="PANTHER" id="PTHR23502:SF59">
    <property type="entry name" value="MULTIDRUG TRANSPORTER, PUTATIVE (AFU_ORTHOLOGUE AFUA_1G10370)-RELATED"/>
    <property type="match status" value="1"/>
</dbReference>
<feature type="transmembrane region" description="Helical" evidence="6">
    <location>
        <begin position="467"/>
        <end position="489"/>
    </location>
</feature>
<evidence type="ECO:0000259" key="7">
    <source>
        <dbReference type="PROSITE" id="PS50850"/>
    </source>
</evidence>
<evidence type="ECO:0000256" key="4">
    <source>
        <dbReference type="ARBA" id="ARBA00023136"/>
    </source>
</evidence>
<evidence type="ECO:0000313" key="9">
    <source>
        <dbReference type="Proteomes" id="UP000244855"/>
    </source>
</evidence>
<dbReference type="Pfam" id="PF07690">
    <property type="entry name" value="MFS_1"/>
    <property type="match status" value="1"/>
</dbReference>
<feature type="transmembrane region" description="Helical" evidence="6">
    <location>
        <begin position="98"/>
        <end position="118"/>
    </location>
</feature>
<dbReference type="FunFam" id="1.20.1250.20:FF:000011">
    <property type="entry name" value="MFS multidrug transporter, putative"/>
    <property type="match status" value="1"/>
</dbReference>
<evidence type="ECO:0000313" key="8">
    <source>
        <dbReference type="EMBL" id="PVH97122.1"/>
    </source>
</evidence>
<proteinExistence type="predicted"/>
<keyword evidence="3 6" id="KW-1133">Transmembrane helix</keyword>
<evidence type="ECO:0000256" key="1">
    <source>
        <dbReference type="ARBA" id="ARBA00004141"/>
    </source>
</evidence>
<feature type="transmembrane region" description="Helical" evidence="6">
    <location>
        <begin position="188"/>
        <end position="211"/>
    </location>
</feature>
<feature type="domain" description="Major facilitator superfamily (MFS) profile" evidence="7">
    <location>
        <begin position="61"/>
        <end position="493"/>
    </location>
</feature>
<keyword evidence="2 6" id="KW-0812">Transmembrane</keyword>
<comment type="subcellular location">
    <subcellularLocation>
        <location evidence="1">Membrane</location>
        <topology evidence="1">Multi-pass membrane protein</topology>
    </subcellularLocation>
</comment>
<dbReference type="PANTHER" id="PTHR23502">
    <property type="entry name" value="MAJOR FACILITATOR SUPERFAMILY"/>
    <property type="match status" value="1"/>
</dbReference>
<feature type="transmembrane region" description="Helical" evidence="6">
    <location>
        <begin position="130"/>
        <end position="147"/>
    </location>
</feature>
<dbReference type="Gene3D" id="1.20.1250.20">
    <property type="entry name" value="MFS general substrate transporter like domains"/>
    <property type="match status" value="1"/>
</dbReference>
<dbReference type="CDD" id="cd17323">
    <property type="entry name" value="MFS_Tpo1_MDR_like"/>
    <property type="match status" value="1"/>
</dbReference>
<feature type="transmembrane region" description="Helical" evidence="6">
    <location>
        <begin position="61"/>
        <end position="78"/>
    </location>
</feature>
<evidence type="ECO:0000256" key="3">
    <source>
        <dbReference type="ARBA" id="ARBA00022989"/>
    </source>
</evidence>
<reference evidence="8 9" key="1">
    <citation type="journal article" date="2018" name="Sci. Rep.">
        <title>Comparative genomics provides insights into the lifestyle and reveals functional heterogeneity of dark septate endophytic fungi.</title>
        <authorList>
            <person name="Knapp D.G."/>
            <person name="Nemeth J.B."/>
            <person name="Barry K."/>
            <person name="Hainaut M."/>
            <person name="Henrissat B."/>
            <person name="Johnson J."/>
            <person name="Kuo A."/>
            <person name="Lim J.H.P."/>
            <person name="Lipzen A."/>
            <person name="Nolan M."/>
            <person name="Ohm R.A."/>
            <person name="Tamas L."/>
            <person name="Grigoriev I.V."/>
            <person name="Spatafora J.W."/>
            <person name="Nagy L.G."/>
            <person name="Kovacs G.M."/>
        </authorList>
    </citation>
    <scope>NUCLEOTIDE SEQUENCE [LARGE SCALE GENOMIC DNA]</scope>
    <source>
        <strain evidence="8 9">DSE2036</strain>
    </source>
</reference>
<evidence type="ECO:0000256" key="6">
    <source>
        <dbReference type="SAM" id="Phobius"/>
    </source>
</evidence>
<feature type="region of interest" description="Disordered" evidence="5">
    <location>
        <begin position="1"/>
        <end position="43"/>
    </location>
</feature>
<dbReference type="InterPro" id="IPR020846">
    <property type="entry name" value="MFS_dom"/>
</dbReference>
<feature type="transmembrane region" description="Helical" evidence="6">
    <location>
        <begin position="291"/>
        <end position="314"/>
    </location>
</feature>
<organism evidence="8 9">
    <name type="scientific">Periconia macrospinosa</name>
    <dbReference type="NCBI Taxonomy" id="97972"/>
    <lineage>
        <taxon>Eukaryota</taxon>
        <taxon>Fungi</taxon>
        <taxon>Dikarya</taxon>
        <taxon>Ascomycota</taxon>
        <taxon>Pezizomycotina</taxon>
        <taxon>Dothideomycetes</taxon>
        <taxon>Pleosporomycetidae</taxon>
        <taxon>Pleosporales</taxon>
        <taxon>Massarineae</taxon>
        <taxon>Periconiaceae</taxon>
        <taxon>Periconia</taxon>
    </lineage>
</organism>
<gene>
    <name evidence="8" type="ORF">DM02DRAFT_616725</name>
</gene>
<feature type="transmembrane region" description="Helical" evidence="6">
    <location>
        <begin position="374"/>
        <end position="393"/>
    </location>
</feature>
<protein>
    <submittedName>
        <fullName evidence="8">MFS general substrate transporter</fullName>
    </submittedName>
</protein>
<dbReference type="STRING" id="97972.A0A2V1DG73"/>
<dbReference type="GO" id="GO:0005886">
    <property type="term" value="C:plasma membrane"/>
    <property type="evidence" value="ECO:0007669"/>
    <property type="project" value="TreeGrafter"/>
</dbReference>
<dbReference type="InterPro" id="IPR036259">
    <property type="entry name" value="MFS_trans_sf"/>
</dbReference>
<feature type="compositionally biased region" description="Polar residues" evidence="5">
    <location>
        <begin position="14"/>
        <end position="27"/>
    </location>
</feature>
<evidence type="ECO:0000256" key="2">
    <source>
        <dbReference type="ARBA" id="ARBA00022692"/>
    </source>
</evidence>
<feature type="transmembrane region" description="Helical" evidence="6">
    <location>
        <begin position="223"/>
        <end position="241"/>
    </location>
</feature>
<dbReference type="SUPFAM" id="SSF103473">
    <property type="entry name" value="MFS general substrate transporter"/>
    <property type="match status" value="1"/>
</dbReference>
<dbReference type="EMBL" id="KZ805445">
    <property type="protein sequence ID" value="PVH97122.1"/>
    <property type="molecule type" value="Genomic_DNA"/>
</dbReference>
<dbReference type="InterPro" id="IPR011701">
    <property type="entry name" value="MFS"/>
</dbReference>
<dbReference type="AlphaFoldDB" id="A0A2V1DG73"/>
<keyword evidence="4 6" id="KW-0472">Membrane</keyword>
<keyword evidence="9" id="KW-1185">Reference proteome</keyword>
<feature type="transmembrane region" description="Helical" evidence="6">
    <location>
        <begin position="431"/>
        <end position="455"/>
    </location>
</feature>
<dbReference type="GO" id="GO:0022857">
    <property type="term" value="F:transmembrane transporter activity"/>
    <property type="evidence" value="ECO:0007669"/>
    <property type="project" value="InterPro"/>
</dbReference>
<sequence length="506" mass="55215">MSEAEKNLGAEDATGSTSSPAPSQLEANENEKPATVDPNIVDFDGPDDPYNPLNWPTKKKIVVTMLYSFLTMGATWASTAYNSGIGQVRQHFHVNTEVALSGMSLFLFGNAFGPLLWAPMSEAMGRKPSILLPLFGLCIFSFATATAKDIQTVLITRFFGGVFGGAPLSNVGGVLADIWSPTQRGPALLCWGLCISIGPMIAPIVGGALAISMPTVGWRWTEYVTGILLAAALFFSFIYIPESYPPVLLKRKAAALRLSTKNWALHAASEEHGTSIGELSRKYMIVPLEMLVDPIAFCINLYSAFTYAIIYLAVPAFLFEFQEVRRWNILRSSIPFTAIIIGVLFASIVIMWGAVQYKKRFEAAGGKIIPEARLLPMMVGSFFFAAGLFVMGWTADPSIHWIGFCVGSAMLGLGFFSVFQSALGYLVDTYMSLAASVIAANMFMRSMLAGAFPLFARALFTKLGLDWGMSLLGFFAVAMLPIPYVFWIFGRRLRAMGKHSKKTFVP</sequence>
<evidence type="ECO:0000256" key="5">
    <source>
        <dbReference type="SAM" id="MobiDB-lite"/>
    </source>
</evidence>
<dbReference type="Proteomes" id="UP000244855">
    <property type="component" value="Unassembled WGS sequence"/>
</dbReference>
<dbReference type="OrthoDB" id="9986881at2759"/>
<dbReference type="PROSITE" id="PS50850">
    <property type="entry name" value="MFS"/>
    <property type="match status" value="1"/>
</dbReference>
<name>A0A2V1DG73_9PLEO</name>
<accession>A0A2V1DG73</accession>
<feature type="transmembrane region" description="Helical" evidence="6">
    <location>
        <begin position="334"/>
        <end position="354"/>
    </location>
</feature>
<feature type="transmembrane region" description="Helical" evidence="6">
    <location>
        <begin position="153"/>
        <end position="176"/>
    </location>
</feature>